<feature type="transmembrane region" description="Helical" evidence="1">
    <location>
        <begin position="58"/>
        <end position="91"/>
    </location>
</feature>
<evidence type="ECO:0000256" key="1">
    <source>
        <dbReference type="SAM" id="Phobius"/>
    </source>
</evidence>
<reference evidence="2" key="1">
    <citation type="submission" date="2023-08" db="EMBL/GenBank/DDBJ databases">
        <title>Complete genome sequence of Mycoplasma seminis 2200.</title>
        <authorList>
            <person name="Spergser J."/>
        </authorList>
    </citation>
    <scope>NUCLEOTIDE SEQUENCE [LARGE SCALE GENOMIC DNA]</scope>
    <source>
        <strain evidence="2">2200</strain>
    </source>
</reference>
<organism evidence="2 3">
    <name type="scientific">Mycoplasma seminis</name>
    <dbReference type="NCBI Taxonomy" id="512749"/>
    <lineage>
        <taxon>Bacteria</taxon>
        <taxon>Bacillati</taxon>
        <taxon>Mycoplasmatota</taxon>
        <taxon>Mollicutes</taxon>
        <taxon>Mycoplasmataceae</taxon>
        <taxon>Mycoplasma</taxon>
    </lineage>
</organism>
<feature type="transmembrane region" description="Helical" evidence="1">
    <location>
        <begin position="175"/>
        <end position="195"/>
    </location>
</feature>
<dbReference type="RefSeq" id="WP_305937831.1">
    <property type="nucleotide sequence ID" value="NZ_CP132191.1"/>
</dbReference>
<keyword evidence="1" id="KW-1133">Transmembrane helix</keyword>
<name>A0ABY9HB30_9MOLU</name>
<feature type="transmembrane region" description="Helical" evidence="1">
    <location>
        <begin position="148"/>
        <end position="169"/>
    </location>
</feature>
<evidence type="ECO:0000313" key="2">
    <source>
        <dbReference type="EMBL" id="WLP85395.1"/>
    </source>
</evidence>
<gene>
    <name evidence="2" type="ORF">Q8852_03680</name>
</gene>
<dbReference type="Proteomes" id="UP001237011">
    <property type="component" value="Chromosome"/>
</dbReference>
<accession>A0ABY9HB30</accession>
<proteinExistence type="predicted"/>
<evidence type="ECO:0000313" key="3">
    <source>
        <dbReference type="Proteomes" id="UP001237011"/>
    </source>
</evidence>
<keyword evidence="1" id="KW-0812">Transmembrane</keyword>
<feature type="transmembrane region" description="Helical" evidence="1">
    <location>
        <begin position="14"/>
        <end position="38"/>
    </location>
</feature>
<keyword evidence="3" id="KW-1185">Reference proteome</keyword>
<keyword evidence="1" id="KW-0472">Membrane</keyword>
<sequence length="259" mass="31802">MIEKQKKIFLKRNIFISFLGGLFFFLIAWLLTILFIYLNHYYVLNYFIADSQSIYEDWRYVLFDVIVILMTIPWAIFTFFTCFELFFNYIYRSFKQWRYIKENRFPSKINKIELLVYKYFYVKPQEEMENSILVSEIRIKRIKKIFKWFPYIYPTYYIILLILDITLLISGISPLIGGFYILFWVALSIPFGILINRSIIYHILQKNNLKASQFIFNSRFLNWYIRSNAIYPYWLFVSSYKKWKSISNDYTEKLTFQLK</sequence>
<dbReference type="EMBL" id="CP132191">
    <property type="protein sequence ID" value="WLP85395.1"/>
    <property type="molecule type" value="Genomic_DNA"/>
</dbReference>
<protein>
    <submittedName>
        <fullName evidence="2">Uncharacterized protein</fullName>
    </submittedName>
</protein>